<keyword evidence="2" id="KW-1185">Reference proteome</keyword>
<proteinExistence type="predicted"/>
<name>A0A495S2B4_9FLAO</name>
<evidence type="ECO:0000313" key="2">
    <source>
        <dbReference type="Proteomes" id="UP000280091"/>
    </source>
</evidence>
<accession>A0A495S2B4</accession>
<dbReference type="EMBL" id="RBXA01000002">
    <property type="protein sequence ID" value="RKS93957.1"/>
    <property type="molecule type" value="Genomic_DNA"/>
</dbReference>
<evidence type="ECO:0000313" key="1">
    <source>
        <dbReference type="EMBL" id="RKS93957.1"/>
    </source>
</evidence>
<reference evidence="1 2" key="1">
    <citation type="submission" date="2018-10" db="EMBL/GenBank/DDBJ databases">
        <title>Genomic Encyclopedia of Archaeal and Bacterial Type Strains, Phase II (KMG-II): from individual species to whole genera.</title>
        <authorList>
            <person name="Goeker M."/>
        </authorList>
    </citation>
    <scope>NUCLEOTIDE SEQUENCE [LARGE SCALE GENOMIC DNA]</scope>
    <source>
        <strain evidence="1 2">DSM 15094</strain>
    </source>
</reference>
<dbReference type="AlphaFoldDB" id="A0A495S2B4"/>
<protein>
    <submittedName>
        <fullName evidence="1">Uncharacterized protein</fullName>
    </submittedName>
</protein>
<gene>
    <name evidence="1" type="ORF">BC952_1816</name>
</gene>
<comment type="caution">
    <text evidence="1">The sequence shown here is derived from an EMBL/GenBank/DDBJ whole genome shotgun (WGS) entry which is preliminary data.</text>
</comment>
<organism evidence="1 2">
    <name type="scientific">Flavobacterium limicola</name>
    <dbReference type="NCBI Taxonomy" id="180441"/>
    <lineage>
        <taxon>Bacteria</taxon>
        <taxon>Pseudomonadati</taxon>
        <taxon>Bacteroidota</taxon>
        <taxon>Flavobacteriia</taxon>
        <taxon>Flavobacteriales</taxon>
        <taxon>Flavobacteriaceae</taxon>
        <taxon>Flavobacterium</taxon>
    </lineage>
</organism>
<sequence>MIKKYFLFITLIATCQVFSKGVYRNLENNLNTDVCQTSFGKANLITSNFYINFNYLTLTNPFNQIRFHSFFLCFNHFSKNSNEVIQLEFIGSTTYLRKGRRA</sequence>
<dbReference type="Proteomes" id="UP000280091">
    <property type="component" value="Unassembled WGS sequence"/>
</dbReference>